<evidence type="ECO:0000259" key="10">
    <source>
        <dbReference type="Pfam" id="PF00593"/>
    </source>
</evidence>
<dbReference type="Proteomes" id="UP000198379">
    <property type="component" value="Unassembled WGS sequence"/>
</dbReference>
<keyword evidence="5 9" id="KW-0798">TonB box</keyword>
<evidence type="ECO:0000256" key="7">
    <source>
        <dbReference type="ARBA" id="ARBA00023237"/>
    </source>
</evidence>
<dbReference type="GO" id="GO:0009279">
    <property type="term" value="C:cell outer membrane"/>
    <property type="evidence" value="ECO:0007669"/>
    <property type="project" value="UniProtKB-SubCell"/>
</dbReference>
<dbReference type="PROSITE" id="PS52016">
    <property type="entry name" value="TONB_DEPENDENT_REC_3"/>
    <property type="match status" value="1"/>
</dbReference>
<evidence type="ECO:0000256" key="2">
    <source>
        <dbReference type="ARBA" id="ARBA00022448"/>
    </source>
</evidence>
<comment type="similarity">
    <text evidence="8 9">Belongs to the TonB-dependent receptor family.</text>
</comment>
<dbReference type="PANTHER" id="PTHR40980">
    <property type="entry name" value="PLUG DOMAIN-CONTAINING PROTEIN"/>
    <property type="match status" value="1"/>
</dbReference>
<evidence type="ECO:0000259" key="11">
    <source>
        <dbReference type="Pfam" id="PF07715"/>
    </source>
</evidence>
<keyword evidence="3 8" id="KW-1134">Transmembrane beta strand</keyword>
<dbReference type="RefSeq" id="WP_089369435.1">
    <property type="nucleotide sequence ID" value="NZ_BMEP01000002.1"/>
</dbReference>
<keyword evidence="7 8" id="KW-0998">Cell outer membrane</keyword>
<evidence type="ECO:0000256" key="5">
    <source>
        <dbReference type="ARBA" id="ARBA00023077"/>
    </source>
</evidence>
<evidence type="ECO:0000256" key="6">
    <source>
        <dbReference type="ARBA" id="ARBA00023136"/>
    </source>
</evidence>
<dbReference type="InterPro" id="IPR013784">
    <property type="entry name" value="Carb-bd-like_fold"/>
</dbReference>
<dbReference type="InterPro" id="IPR012910">
    <property type="entry name" value="Plug_dom"/>
</dbReference>
<dbReference type="EMBL" id="FZNY01000001">
    <property type="protein sequence ID" value="SNR35547.1"/>
    <property type="molecule type" value="Genomic_DNA"/>
</dbReference>
<keyword evidence="4 8" id="KW-0812">Transmembrane</keyword>
<proteinExistence type="inferred from homology"/>
<dbReference type="InterPro" id="IPR036942">
    <property type="entry name" value="Beta-barrel_TonB_sf"/>
</dbReference>
<reference evidence="12 13" key="1">
    <citation type="submission" date="2017-06" db="EMBL/GenBank/DDBJ databases">
        <authorList>
            <person name="Kim H.J."/>
            <person name="Triplett B.A."/>
        </authorList>
    </citation>
    <scope>NUCLEOTIDE SEQUENCE [LARGE SCALE GENOMIC DNA]</scope>
    <source>
        <strain evidence="12 13">DSM 25597</strain>
    </source>
</reference>
<dbReference type="NCBIfam" id="TIGR01782">
    <property type="entry name" value="TonB-Xanth-Caul"/>
    <property type="match status" value="1"/>
</dbReference>
<dbReference type="InterPro" id="IPR037066">
    <property type="entry name" value="Plug_dom_sf"/>
</dbReference>
<dbReference type="AlphaFoldDB" id="A0A238VN27"/>
<dbReference type="SUPFAM" id="SSF49452">
    <property type="entry name" value="Starch-binding domain-like"/>
    <property type="match status" value="1"/>
</dbReference>
<evidence type="ECO:0000256" key="9">
    <source>
        <dbReference type="RuleBase" id="RU003357"/>
    </source>
</evidence>
<sequence>MKRYLPIIYTLFIVSLCYGQEGNIQGNITDVNGIQISGAVVRITDVNKGTVSDFDGKFTLVNIPEGVYKLKIEYLGFSDVEQEVEVISNETTSISILLKSESILLDNVNITSYTNSAQSRALNKQKNNINITNVISTDQIGKFPDSNVGDAIKRVPGISIQVDQGEARDIIVRGLSPQLNSVTLNGSRIPSAEGDNRNIQLDLIPSDMIQTIEVSKALTPDMDADALGGSVNLVTRTSPQDFRVSATLGSGINFITNEGIWNGSFLIGDRSKNNKFGWMVSASINDSRFGSDNIEAEWTDKFSYNSGVIDQDGNTILEEVTVNPYTNVLEQQTHLIQRVRRSFAVNFDYQINNNHDLFLKTIYNWRDDRENRFVFENEVLSGEDIELDDFTITNGTLTRFPVEVSRQTRGGVNTSRSQNARLEDQRFQNYTIGGNHLLGAVKFDWITSYSKAFEESTNDRIIEFKSEYTIFNDNSIPRLPLFIPVNPTDTNNLGDFLYEDITEEVGDTAEEDFNFIANAEVPVNLFNFENGIIKFGAKVRLKSKFRENNFFSFDLSDEFPTLLDVSTRDYSDPNYLVGSQYQAGVFPDQNQLGSLVLDNGAVVSEEFLGQNFTVNEDVFAGYILTKQNISDRLTILAGLRLETTYIEASGNQIEDLNNDVSKITETQSYSNVLPGIHFKYELSKQTILRFAWTNTIARPNYTDLVPTREVVFEDEEIIVGNPDLQATTSMNFDLLAEHYFKSVGIVSTGIFYKNINDFIYTFRSQTENDRFGQGTTGFTLFQPLNGNGASLFGVEIAFQRTLDFLPGFAKNFSLDLNYTYLTSTANGIRDENGIERNDLDIPDTSPNLFNASIGYKNPKFSMRLSANFSDAYLDEIGSSAFRDIFYDKQFFLDLNGSYRIHKNMNFYVGLNNITNQPLRLYQGVSSRTNQVEFYDLKFTFGLKYDFYKK</sequence>
<keyword evidence="6 8" id="KW-0472">Membrane</keyword>
<dbReference type="PANTHER" id="PTHR40980:SF4">
    <property type="entry name" value="TONB-DEPENDENT RECEPTOR-LIKE BETA-BARREL DOMAIN-CONTAINING PROTEIN"/>
    <property type="match status" value="1"/>
</dbReference>
<dbReference type="Pfam" id="PF07715">
    <property type="entry name" value="Plug"/>
    <property type="match status" value="1"/>
</dbReference>
<protein>
    <submittedName>
        <fullName evidence="12">TonB-dependent receptor</fullName>
    </submittedName>
</protein>
<dbReference type="Pfam" id="PF13715">
    <property type="entry name" value="CarbopepD_reg_2"/>
    <property type="match status" value="1"/>
</dbReference>
<dbReference type="OrthoDB" id="8727862at2"/>
<accession>A0A238VN27</accession>
<evidence type="ECO:0000313" key="12">
    <source>
        <dbReference type="EMBL" id="SNR35547.1"/>
    </source>
</evidence>
<dbReference type="Gene3D" id="2.60.40.1120">
    <property type="entry name" value="Carboxypeptidase-like, regulatory domain"/>
    <property type="match status" value="1"/>
</dbReference>
<feature type="domain" description="TonB-dependent receptor plug" evidence="11">
    <location>
        <begin position="129"/>
        <end position="229"/>
    </location>
</feature>
<keyword evidence="13" id="KW-1185">Reference proteome</keyword>
<dbReference type="Gene3D" id="2.40.170.20">
    <property type="entry name" value="TonB-dependent receptor, beta-barrel domain"/>
    <property type="match status" value="1"/>
</dbReference>
<dbReference type="Gene3D" id="2.170.130.10">
    <property type="entry name" value="TonB-dependent receptor, plug domain"/>
    <property type="match status" value="1"/>
</dbReference>
<dbReference type="CDD" id="cd01347">
    <property type="entry name" value="ligand_gated_channel"/>
    <property type="match status" value="1"/>
</dbReference>
<keyword evidence="12" id="KW-0675">Receptor</keyword>
<evidence type="ECO:0000313" key="13">
    <source>
        <dbReference type="Proteomes" id="UP000198379"/>
    </source>
</evidence>
<evidence type="ECO:0000256" key="4">
    <source>
        <dbReference type="ARBA" id="ARBA00022692"/>
    </source>
</evidence>
<comment type="subcellular location">
    <subcellularLocation>
        <location evidence="1 8">Cell outer membrane</location>
        <topology evidence="1 8">Multi-pass membrane protein</topology>
    </subcellularLocation>
</comment>
<dbReference type="InterPro" id="IPR000531">
    <property type="entry name" value="Beta-barrel_TonB"/>
</dbReference>
<dbReference type="InterPro" id="IPR039426">
    <property type="entry name" value="TonB-dep_rcpt-like"/>
</dbReference>
<dbReference type="InterPro" id="IPR010104">
    <property type="entry name" value="TonB_rcpt_bac"/>
</dbReference>
<keyword evidence="2 8" id="KW-0813">Transport</keyword>
<organism evidence="12 13">
    <name type="scientific">Dokdonia pacifica</name>
    <dbReference type="NCBI Taxonomy" id="1627892"/>
    <lineage>
        <taxon>Bacteria</taxon>
        <taxon>Pseudomonadati</taxon>
        <taxon>Bacteroidota</taxon>
        <taxon>Flavobacteriia</taxon>
        <taxon>Flavobacteriales</taxon>
        <taxon>Flavobacteriaceae</taxon>
        <taxon>Dokdonia</taxon>
    </lineage>
</organism>
<dbReference type="GO" id="GO:0030246">
    <property type="term" value="F:carbohydrate binding"/>
    <property type="evidence" value="ECO:0007669"/>
    <property type="project" value="InterPro"/>
</dbReference>
<dbReference type="Pfam" id="PF00593">
    <property type="entry name" value="TonB_dep_Rec_b-barrel"/>
    <property type="match status" value="1"/>
</dbReference>
<feature type="domain" description="TonB-dependent receptor-like beta-barrel" evidence="10">
    <location>
        <begin position="548"/>
        <end position="913"/>
    </location>
</feature>
<evidence type="ECO:0000256" key="1">
    <source>
        <dbReference type="ARBA" id="ARBA00004571"/>
    </source>
</evidence>
<name>A0A238VN27_9FLAO</name>
<evidence type="ECO:0000256" key="8">
    <source>
        <dbReference type="PROSITE-ProRule" id="PRU01360"/>
    </source>
</evidence>
<dbReference type="SUPFAM" id="SSF56935">
    <property type="entry name" value="Porins"/>
    <property type="match status" value="1"/>
</dbReference>
<gene>
    <name evidence="12" type="ORF">SAMN06265376_10157</name>
</gene>
<evidence type="ECO:0000256" key="3">
    <source>
        <dbReference type="ARBA" id="ARBA00022452"/>
    </source>
</evidence>